<dbReference type="GO" id="GO:0005737">
    <property type="term" value="C:cytoplasm"/>
    <property type="evidence" value="ECO:0007669"/>
    <property type="project" value="UniProtKB-SubCell"/>
</dbReference>
<dbReference type="InterPro" id="IPR005148">
    <property type="entry name" value="Arg-tRNA-synth_N"/>
</dbReference>
<accession>A0A917TB06</accession>
<dbReference type="RefSeq" id="WP_190249145.1">
    <property type="nucleotide sequence ID" value="NZ_BMPI01000006.1"/>
</dbReference>
<evidence type="ECO:0000313" key="14">
    <source>
        <dbReference type="Proteomes" id="UP000642070"/>
    </source>
</evidence>
<proteinExistence type="inferred from homology"/>
<keyword evidence="14" id="KW-1185">Reference proteome</keyword>
<dbReference type="InterPro" id="IPR036695">
    <property type="entry name" value="Arg-tRNA-synth_N_sf"/>
</dbReference>
<dbReference type="PANTHER" id="PTHR11956:SF5">
    <property type="entry name" value="ARGININE--TRNA LIGASE, CYTOPLASMIC"/>
    <property type="match status" value="1"/>
</dbReference>
<dbReference type="Gene3D" id="3.30.1360.70">
    <property type="entry name" value="Arginyl tRNA synthetase N-terminal domain"/>
    <property type="match status" value="1"/>
</dbReference>
<evidence type="ECO:0000256" key="3">
    <source>
        <dbReference type="ARBA" id="ARBA00022598"/>
    </source>
</evidence>
<dbReference type="InterPro" id="IPR009080">
    <property type="entry name" value="tRNAsynth_Ia_anticodon-bd"/>
</dbReference>
<name>A0A917TB06_9ACTN</name>
<dbReference type="FunFam" id="3.40.50.620:FF:000116">
    <property type="entry name" value="Arginine--tRNA ligase"/>
    <property type="match status" value="1"/>
</dbReference>
<dbReference type="PRINTS" id="PR01038">
    <property type="entry name" value="TRNASYNTHARG"/>
</dbReference>
<evidence type="ECO:0000259" key="12">
    <source>
        <dbReference type="SMART" id="SM01016"/>
    </source>
</evidence>
<evidence type="ECO:0000256" key="10">
    <source>
        <dbReference type="RuleBase" id="RU363038"/>
    </source>
</evidence>
<dbReference type="Pfam" id="PF03485">
    <property type="entry name" value="Arg_tRNA_synt_N"/>
    <property type="match status" value="1"/>
</dbReference>
<keyword evidence="7 9" id="KW-0030">Aminoacyl-tRNA synthetase</keyword>
<keyword evidence="3 9" id="KW-0436">Ligase</keyword>
<evidence type="ECO:0000313" key="13">
    <source>
        <dbReference type="EMBL" id="GGM16143.1"/>
    </source>
</evidence>
<dbReference type="Proteomes" id="UP000642070">
    <property type="component" value="Unassembled WGS sequence"/>
</dbReference>
<reference evidence="13" key="2">
    <citation type="submission" date="2020-09" db="EMBL/GenBank/DDBJ databases">
        <authorList>
            <person name="Sun Q."/>
            <person name="Ohkuma M."/>
        </authorList>
    </citation>
    <scope>NUCLEOTIDE SEQUENCE</scope>
    <source>
        <strain evidence="13">JCM 19831</strain>
    </source>
</reference>
<evidence type="ECO:0000256" key="4">
    <source>
        <dbReference type="ARBA" id="ARBA00022741"/>
    </source>
</evidence>
<evidence type="ECO:0000256" key="1">
    <source>
        <dbReference type="ARBA" id="ARBA00005594"/>
    </source>
</evidence>
<dbReference type="PANTHER" id="PTHR11956">
    <property type="entry name" value="ARGINYL-TRNA SYNTHETASE"/>
    <property type="match status" value="1"/>
</dbReference>
<evidence type="ECO:0000256" key="7">
    <source>
        <dbReference type="ARBA" id="ARBA00023146"/>
    </source>
</evidence>
<sequence length="545" mass="59480">MADIEQLLHARLARAFAAVANGPVDPAVQRSQRADYQSGAALGLARHLRTDPRRLAAKVLEHADLDDLCGEIEVSGPGFINLTLADEALGRLLHGLSADERLGVSTVDDPETVVVDYSGPNAAKEMHVGHLRSTIIGDAVVRLLEFLGHRVIRQNHLGDWGTPFGMLVEQLAGDDRAGIAELGELYVQARRRFDADPGFRERSRQRVVLLQAGDEATLRLWRAVMATSRRHFLSMYERLGVRLQDADFAGESTYNAELDGIVRDLATSDSDGATCVFPKGFTNRDGGPLPLIVRKSDGGYGYAATDLAALRHRIEDLKATRILYLIGQPQHLHLELVFATAREAGWLAPPVRAEHIAFGSVLAPDGKLLRSRDGGTAKLADLLDEAVERAAVHNADPEISSAVGIGAVKYADLSNDRAKDYVLDFDRMLSLRGNTSVYLQYAHSRIRSILRSSAEAPQPPVIEDRHERALAIELLRFPAAVRKTADTLEFHHLAGHLFGLSAAFTAFYENCRVLGNGSRLTLCDLTARTLRTGLGLLGIGAPERM</sequence>
<dbReference type="InterPro" id="IPR001412">
    <property type="entry name" value="aa-tRNA-synth_I_CS"/>
</dbReference>
<feature type="domain" description="Arginyl tRNA synthetase N-terminal" evidence="12">
    <location>
        <begin position="2"/>
        <end position="84"/>
    </location>
</feature>
<evidence type="ECO:0000256" key="2">
    <source>
        <dbReference type="ARBA" id="ARBA00022490"/>
    </source>
</evidence>
<dbReference type="InterPro" id="IPR008909">
    <property type="entry name" value="DALR_anticod-bd"/>
</dbReference>
<keyword evidence="5 9" id="KW-0067">ATP-binding</keyword>
<protein>
    <recommendedName>
        <fullName evidence="9">Arginine--tRNA ligase</fullName>
        <ecNumber evidence="9">6.1.1.19</ecNumber>
    </recommendedName>
    <alternativeName>
        <fullName evidence="9">Arginyl-tRNA synthetase</fullName>
        <shortName evidence="9">ArgRS</shortName>
    </alternativeName>
</protein>
<dbReference type="InterPro" id="IPR035684">
    <property type="entry name" value="ArgRS_core"/>
</dbReference>
<dbReference type="SUPFAM" id="SSF55190">
    <property type="entry name" value="Arginyl-tRNA synthetase (ArgRS), N-terminal 'additional' domain"/>
    <property type="match status" value="1"/>
</dbReference>
<dbReference type="SUPFAM" id="SSF52374">
    <property type="entry name" value="Nucleotidylyl transferase"/>
    <property type="match status" value="1"/>
</dbReference>
<organism evidence="13 14">
    <name type="scientific">Dactylosporangium sucinum</name>
    <dbReference type="NCBI Taxonomy" id="1424081"/>
    <lineage>
        <taxon>Bacteria</taxon>
        <taxon>Bacillati</taxon>
        <taxon>Actinomycetota</taxon>
        <taxon>Actinomycetes</taxon>
        <taxon>Micromonosporales</taxon>
        <taxon>Micromonosporaceae</taxon>
        <taxon>Dactylosporangium</taxon>
    </lineage>
</organism>
<feature type="domain" description="DALR anticodon binding" evidence="11">
    <location>
        <begin position="439"/>
        <end position="545"/>
    </location>
</feature>
<comment type="subcellular location">
    <subcellularLocation>
        <location evidence="9">Cytoplasm</location>
    </subcellularLocation>
</comment>
<dbReference type="PROSITE" id="PS00178">
    <property type="entry name" value="AA_TRNA_LIGASE_I"/>
    <property type="match status" value="1"/>
</dbReference>
<dbReference type="InterPro" id="IPR001278">
    <property type="entry name" value="Arg-tRNA-ligase"/>
</dbReference>
<evidence type="ECO:0000256" key="9">
    <source>
        <dbReference type="HAMAP-Rule" id="MF_00123"/>
    </source>
</evidence>
<keyword evidence="4 9" id="KW-0547">Nucleotide-binding</keyword>
<comment type="subunit">
    <text evidence="9">Monomer.</text>
</comment>
<gene>
    <name evidence="9 13" type="primary">argS</name>
    <name evidence="13" type="ORF">GCM10007977_016750</name>
</gene>
<dbReference type="GO" id="GO:0004814">
    <property type="term" value="F:arginine-tRNA ligase activity"/>
    <property type="evidence" value="ECO:0007669"/>
    <property type="project" value="UniProtKB-UniRule"/>
</dbReference>
<dbReference type="EC" id="6.1.1.19" evidence="9"/>
<dbReference type="SMART" id="SM00836">
    <property type="entry name" value="DALR_1"/>
    <property type="match status" value="1"/>
</dbReference>
<keyword evidence="2 9" id="KW-0963">Cytoplasm</keyword>
<comment type="catalytic activity">
    <reaction evidence="8 9">
        <text>tRNA(Arg) + L-arginine + ATP = L-arginyl-tRNA(Arg) + AMP + diphosphate</text>
        <dbReference type="Rhea" id="RHEA:20301"/>
        <dbReference type="Rhea" id="RHEA-COMP:9658"/>
        <dbReference type="Rhea" id="RHEA-COMP:9673"/>
        <dbReference type="ChEBI" id="CHEBI:30616"/>
        <dbReference type="ChEBI" id="CHEBI:32682"/>
        <dbReference type="ChEBI" id="CHEBI:33019"/>
        <dbReference type="ChEBI" id="CHEBI:78442"/>
        <dbReference type="ChEBI" id="CHEBI:78513"/>
        <dbReference type="ChEBI" id="CHEBI:456215"/>
        <dbReference type="EC" id="6.1.1.19"/>
    </reaction>
</comment>
<evidence type="ECO:0000256" key="5">
    <source>
        <dbReference type="ARBA" id="ARBA00022840"/>
    </source>
</evidence>
<dbReference type="HAMAP" id="MF_00123">
    <property type="entry name" value="Arg_tRNA_synth"/>
    <property type="match status" value="1"/>
</dbReference>
<dbReference type="InterPro" id="IPR014729">
    <property type="entry name" value="Rossmann-like_a/b/a_fold"/>
</dbReference>
<dbReference type="CDD" id="cd07956">
    <property type="entry name" value="Anticodon_Ia_Arg"/>
    <property type="match status" value="1"/>
</dbReference>
<dbReference type="Gene3D" id="3.40.50.620">
    <property type="entry name" value="HUPs"/>
    <property type="match status" value="1"/>
</dbReference>
<keyword evidence="6 9" id="KW-0648">Protein biosynthesis</keyword>
<dbReference type="SMART" id="SM01016">
    <property type="entry name" value="Arg_tRNA_synt_N"/>
    <property type="match status" value="1"/>
</dbReference>
<comment type="similarity">
    <text evidence="1 9 10">Belongs to the class-I aminoacyl-tRNA synthetase family.</text>
</comment>
<dbReference type="Pfam" id="PF00750">
    <property type="entry name" value="tRNA-synt_1d"/>
    <property type="match status" value="1"/>
</dbReference>
<dbReference type="GO" id="GO:0006420">
    <property type="term" value="P:arginyl-tRNA aminoacylation"/>
    <property type="evidence" value="ECO:0007669"/>
    <property type="project" value="UniProtKB-UniRule"/>
</dbReference>
<comment type="caution">
    <text evidence="9">Lacks conserved residue(s) required for the propagation of feature annotation.</text>
</comment>
<dbReference type="AlphaFoldDB" id="A0A917TB06"/>
<dbReference type="Gene3D" id="1.10.730.10">
    <property type="entry name" value="Isoleucyl-tRNA Synthetase, Domain 1"/>
    <property type="match status" value="1"/>
</dbReference>
<dbReference type="EMBL" id="BMPI01000006">
    <property type="protein sequence ID" value="GGM16143.1"/>
    <property type="molecule type" value="Genomic_DNA"/>
</dbReference>
<evidence type="ECO:0000256" key="6">
    <source>
        <dbReference type="ARBA" id="ARBA00022917"/>
    </source>
</evidence>
<dbReference type="GO" id="GO:0005524">
    <property type="term" value="F:ATP binding"/>
    <property type="evidence" value="ECO:0007669"/>
    <property type="project" value="UniProtKB-UniRule"/>
</dbReference>
<dbReference type="SUPFAM" id="SSF47323">
    <property type="entry name" value="Anticodon-binding domain of a subclass of class I aminoacyl-tRNA synthetases"/>
    <property type="match status" value="1"/>
</dbReference>
<reference evidence="13" key="1">
    <citation type="journal article" date="2014" name="Int. J. Syst. Evol. Microbiol.">
        <title>Complete genome sequence of Corynebacterium casei LMG S-19264T (=DSM 44701T), isolated from a smear-ripened cheese.</title>
        <authorList>
            <consortium name="US DOE Joint Genome Institute (JGI-PGF)"/>
            <person name="Walter F."/>
            <person name="Albersmeier A."/>
            <person name="Kalinowski J."/>
            <person name="Ruckert C."/>
        </authorList>
    </citation>
    <scope>NUCLEOTIDE SEQUENCE</scope>
    <source>
        <strain evidence="13">JCM 19831</strain>
    </source>
</reference>
<dbReference type="NCBIfam" id="TIGR00456">
    <property type="entry name" value="argS"/>
    <property type="match status" value="1"/>
</dbReference>
<evidence type="ECO:0000256" key="8">
    <source>
        <dbReference type="ARBA" id="ARBA00049339"/>
    </source>
</evidence>
<evidence type="ECO:0000259" key="11">
    <source>
        <dbReference type="SMART" id="SM00836"/>
    </source>
</evidence>
<dbReference type="Pfam" id="PF05746">
    <property type="entry name" value="DALR_1"/>
    <property type="match status" value="1"/>
</dbReference>
<comment type="caution">
    <text evidence="13">The sequence shown here is derived from an EMBL/GenBank/DDBJ whole genome shotgun (WGS) entry which is preliminary data.</text>
</comment>